<dbReference type="PROSITE" id="PS50041">
    <property type="entry name" value="C_TYPE_LECTIN_2"/>
    <property type="match status" value="1"/>
</dbReference>
<reference evidence="4" key="1">
    <citation type="submission" date="2025-08" db="UniProtKB">
        <authorList>
            <consortium name="RefSeq"/>
        </authorList>
    </citation>
    <scope>IDENTIFICATION</scope>
</reference>
<evidence type="ECO:0000259" key="2">
    <source>
        <dbReference type="PROSITE" id="PS50041"/>
    </source>
</evidence>
<dbReference type="RefSeq" id="XP_029311285.1">
    <property type="nucleotide sequence ID" value="XM_029455425.1"/>
</dbReference>
<evidence type="ECO:0000313" key="4">
    <source>
        <dbReference type="RefSeq" id="XP_029311285.1"/>
    </source>
</evidence>
<evidence type="ECO:0000256" key="1">
    <source>
        <dbReference type="ARBA" id="ARBA00023157"/>
    </source>
</evidence>
<dbReference type="Gene3D" id="3.10.100.10">
    <property type="entry name" value="Mannose-Binding Protein A, subunit A"/>
    <property type="match status" value="1"/>
</dbReference>
<dbReference type="InParanoid" id="A0A6J2RPR3"/>
<proteinExistence type="predicted"/>
<keyword evidence="1" id="KW-1015">Disulfide bond</keyword>
<organism evidence="3 4">
    <name type="scientific">Cottoperca gobio</name>
    <name type="common">Frogmouth</name>
    <name type="synonym">Aphritis gobio</name>
    <dbReference type="NCBI Taxonomy" id="56716"/>
    <lineage>
        <taxon>Eukaryota</taxon>
        <taxon>Metazoa</taxon>
        <taxon>Chordata</taxon>
        <taxon>Craniata</taxon>
        <taxon>Vertebrata</taxon>
        <taxon>Euteleostomi</taxon>
        <taxon>Actinopterygii</taxon>
        <taxon>Neopterygii</taxon>
        <taxon>Teleostei</taxon>
        <taxon>Neoteleostei</taxon>
        <taxon>Acanthomorphata</taxon>
        <taxon>Eupercaria</taxon>
        <taxon>Perciformes</taxon>
        <taxon>Notothenioidei</taxon>
        <taxon>Bovichtidae</taxon>
        <taxon>Cottoperca</taxon>
    </lineage>
</organism>
<dbReference type="PROSITE" id="PS00615">
    <property type="entry name" value="C_TYPE_LECTIN_1"/>
    <property type="match status" value="1"/>
</dbReference>
<dbReference type="GeneID" id="115024045"/>
<accession>A0A6J2RPR3</accession>
<evidence type="ECO:0000313" key="3">
    <source>
        <dbReference type="Proteomes" id="UP000504630"/>
    </source>
</evidence>
<dbReference type="InterPro" id="IPR016187">
    <property type="entry name" value="CTDL_fold"/>
</dbReference>
<dbReference type="InterPro" id="IPR016186">
    <property type="entry name" value="C-type_lectin-like/link_sf"/>
</dbReference>
<dbReference type="CDD" id="cd00037">
    <property type="entry name" value="CLECT"/>
    <property type="match status" value="1"/>
</dbReference>
<dbReference type="OrthoDB" id="418245at2759"/>
<dbReference type="Pfam" id="PF00059">
    <property type="entry name" value="Lectin_C"/>
    <property type="match status" value="1"/>
</dbReference>
<dbReference type="KEGG" id="cgob:115024045"/>
<dbReference type="Proteomes" id="UP000504630">
    <property type="component" value="Chromosome 18"/>
</dbReference>
<dbReference type="PANTHER" id="PTHR22803">
    <property type="entry name" value="MANNOSE, PHOSPHOLIPASE, LECTIN RECEPTOR RELATED"/>
    <property type="match status" value="1"/>
</dbReference>
<sequence>MCAQTGGNLLSLHTPEERQFVRLLANTHTPVWLGGLQAQQNGSWFWSDDTFFTFSCWTNQRHRQTREGGACMAITPTSGELHSAPCGELKFYICSTAASSTVSSSSRKPVEPAL</sequence>
<gene>
    <name evidence="4" type="primary">LOC115024045</name>
</gene>
<dbReference type="InterPro" id="IPR001304">
    <property type="entry name" value="C-type_lectin-like"/>
</dbReference>
<dbReference type="SUPFAM" id="SSF56436">
    <property type="entry name" value="C-type lectin-like"/>
    <property type="match status" value="1"/>
</dbReference>
<dbReference type="AlphaFoldDB" id="A0A6J2RPR3"/>
<keyword evidence="3" id="KW-1185">Reference proteome</keyword>
<dbReference type="InterPro" id="IPR018378">
    <property type="entry name" value="C-type_lectin_CS"/>
</dbReference>
<feature type="domain" description="C-type lectin" evidence="2">
    <location>
        <begin position="1"/>
        <end position="95"/>
    </location>
</feature>
<protein>
    <submittedName>
        <fullName evidence="4">Type-2 ice-structuring protein-like</fullName>
    </submittedName>
</protein>
<name>A0A6J2RPR3_COTGO</name>
<dbReference type="InterPro" id="IPR050111">
    <property type="entry name" value="C-type_lectin/snaclec_domain"/>
</dbReference>